<proteinExistence type="inferred from homology"/>
<organism evidence="7 8">
    <name type="scientific">Xylanimonas protaetiae</name>
    <dbReference type="NCBI Taxonomy" id="2509457"/>
    <lineage>
        <taxon>Bacteria</taxon>
        <taxon>Bacillati</taxon>
        <taxon>Actinomycetota</taxon>
        <taxon>Actinomycetes</taxon>
        <taxon>Micrococcales</taxon>
        <taxon>Promicromonosporaceae</taxon>
        <taxon>Xylanimonas</taxon>
    </lineage>
</organism>
<protein>
    <submittedName>
        <fullName evidence="7">ABC transporter substrate-binding protein</fullName>
    </submittedName>
</protein>
<evidence type="ECO:0000256" key="1">
    <source>
        <dbReference type="ARBA" id="ARBA00004196"/>
    </source>
</evidence>
<sequence>MPIVTTRSTRRTAAAALTLAAALALGACSGGSAASTSAGGTAPTGTPVDGGSLTWGVSVEPVCYNPQRSGQQNSYPIIRNFAESLVGKAADGTYTPWLAKSWDISDDETVYTFHLRDDVTFSDGTPLTAQIVKDNYDLFVADGSTLNARPYFVAYDHSEATDDHTLVVTLKQPDGAFLDGVATISSAILAPTSLAVDGDLCQPSAELIGTGPFTVSDWQAGQQIVFTKRSDYAWGPGYAQHTGPAHLDKVTYRYLPEATVRTGALTAGQVDVIENVQVTDTTVFKDAAGFQYLTGPTTGTAFSLNINTRIAPADDVRVRQALRDGFDLDALIQGQYLGTVQRAYSSVGPDSPYFDKDLVGTWGNDVDGANALLDEAGWTGRDADGYRTKDGTRLTIVVGYPEPYVRDERDVLLQAVKAELKENIGLNLDVQIITGAAFSDELAKGTWTVYPNTLPTADPSNLFRNVFTSNGFLYAGATQATAGLDELVAESRASLDPATRKKALDAIQAAVVDDARYVPLYHPVYTVAAKDTVGGLSFEPQLDSPASSYDVWVQQ</sequence>
<dbReference type="OrthoDB" id="5240629at2"/>
<keyword evidence="3" id="KW-0813">Transport</keyword>
<evidence type="ECO:0000256" key="5">
    <source>
        <dbReference type="SAM" id="SignalP"/>
    </source>
</evidence>
<comment type="similarity">
    <text evidence="2">Belongs to the bacterial solute-binding protein 5 family.</text>
</comment>
<evidence type="ECO:0000259" key="6">
    <source>
        <dbReference type="Pfam" id="PF00496"/>
    </source>
</evidence>
<evidence type="ECO:0000313" key="8">
    <source>
        <dbReference type="Proteomes" id="UP000292118"/>
    </source>
</evidence>
<comment type="subcellular location">
    <subcellularLocation>
        <location evidence="1">Cell envelope</location>
    </subcellularLocation>
</comment>
<dbReference type="GO" id="GO:0042597">
    <property type="term" value="C:periplasmic space"/>
    <property type="evidence" value="ECO:0007669"/>
    <property type="project" value="UniProtKB-ARBA"/>
</dbReference>
<dbReference type="CDD" id="cd08492">
    <property type="entry name" value="PBP2_NikA_DppA_OppA_like_15"/>
    <property type="match status" value="1"/>
</dbReference>
<feature type="domain" description="Solute-binding protein family 5" evidence="6">
    <location>
        <begin position="94"/>
        <end position="470"/>
    </location>
</feature>
<evidence type="ECO:0000256" key="3">
    <source>
        <dbReference type="ARBA" id="ARBA00022448"/>
    </source>
</evidence>
<evidence type="ECO:0000313" key="7">
    <source>
        <dbReference type="EMBL" id="QAY71593.1"/>
    </source>
</evidence>
<dbReference type="Pfam" id="PF00496">
    <property type="entry name" value="SBP_bac_5"/>
    <property type="match status" value="1"/>
</dbReference>
<dbReference type="RefSeq" id="WP_129190431.1">
    <property type="nucleotide sequence ID" value="NZ_CP035493.1"/>
</dbReference>
<dbReference type="GO" id="GO:0030313">
    <property type="term" value="C:cell envelope"/>
    <property type="evidence" value="ECO:0007669"/>
    <property type="project" value="UniProtKB-SubCell"/>
</dbReference>
<name>A0A4P6F9J1_9MICO</name>
<evidence type="ECO:0000256" key="4">
    <source>
        <dbReference type="ARBA" id="ARBA00022729"/>
    </source>
</evidence>
<dbReference type="AlphaFoldDB" id="A0A4P6F9J1"/>
<keyword evidence="4 5" id="KW-0732">Signal</keyword>
<dbReference type="GO" id="GO:0015833">
    <property type="term" value="P:peptide transport"/>
    <property type="evidence" value="ECO:0007669"/>
    <property type="project" value="TreeGrafter"/>
</dbReference>
<dbReference type="PROSITE" id="PS51257">
    <property type="entry name" value="PROKAR_LIPOPROTEIN"/>
    <property type="match status" value="1"/>
</dbReference>
<dbReference type="Proteomes" id="UP000292118">
    <property type="component" value="Chromosome"/>
</dbReference>
<dbReference type="InterPro" id="IPR000914">
    <property type="entry name" value="SBP_5_dom"/>
</dbReference>
<dbReference type="Gene3D" id="3.40.190.10">
    <property type="entry name" value="Periplasmic binding protein-like II"/>
    <property type="match status" value="1"/>
</dbReference>
<keyword evidence="8" id="KW-1185">Reference proteome</keyword>
<dbReference type="EMBL" id="CP035493">
    <property type="protein sequence ID" value="QAY71593.1"/>
    <property type="molecule type" value="Genomic_DNA"/>
</dbReference>
<evidence type="ECO:0000256" key="2">
    <source>
        <dbReference type="ARBA" id="ARBA00005695"/>
    </source>
</evidence>
<accession>A0A4P6F9J1</accession>
<dbReference type="SUPFAM" id="SSF53850">
    <property type="entry name" value="Periplasmic binding protein-like II"/>
    <property type="match status" value="1"/>
</dbReference>
<dbReference type="Gene3D" id="3.10.105.10">
    <property type="entry name" value="Dipeptide-binding Protein, Domain 3"/>
    <property type="match status" value="1"/>
</dbReference>
<dbReference type="KEGG" id="xya:ET471_17435"/>
<dbReference type="PANTHER" id="PTHR30290:SF10">
    <property type="entry name" value="PERIPLASMIC OLIGOPEPTIDE-BINDING PROTEIN-RELATED"/>
    <property type="match status" value="1"/>
</dbReference>
<feature type="signal peptide" evidence="5">
    <location>
        <begin position="1"/>
        <end position="33"/>
    </location>
</feature>
<gene>
    <name evidence="7" type="ORF">ET471_17435</name>
</gene>
<dbReference type="InterPro" id="IPR039424">
    <property type="entry name" value="SBP_5"/>
</dbReference>
<dbReference type="InterPro" id="IPR030678">
    <property type="entry name" value="Peptide/Ni-bd"/>
</dbReference>
<dbReference type="PIRSF" id="PIRSF002741">
    <property type="entry name" value="MppA"/>
    <property type="match status" value="1"/>
</dbReference>
<feature type="chain" id="PRO_5020465010" evidence="5">
    <location>
        <begin position="34"/>
        <end position="555"/>
    </location>
</feature>
<dbReference type="GO" id="GO:0043190">
    <property type="term" value="C:ATP-binding cassette (ABC) transporter complex"/>
    <property type="evidence" value="ECO:0007669"/>
    <property type="project" value="InterPro"/>
</dbReference>
<dbReference type="GO" id="GO:1904680">
    <property type="term" value="F:peptide transmembrane transporter activity"/>
    <property type="evidence" value="ECO:0007669"/>
    <property type="project" value="TreeGrafter"/>
</dbReference>
<reference evidence="7 8" key="1">
    <citation type="submission" date="2019-01" db="EMBL/GenBank/DDBJ databases">
        <title>Genome sequencing of strain FW10M-9.</title>
        <authorList>
            <person name="Heo J."/>
            <person name="Kim S.-J."/>
            <person name="Kim J.-S."/>
            <person name="Hong S.-B."/>
            <person name="Kwon S.-W."/>
        </authorList>
    </citation>
    <scope>NUCLEOTIDE SEQUENCE [LARGE SCALE GENOMIC DNA]</scope>
    <source>
        <strain evidence="7 8">FW10M-9</strain>
    </source>
</reference>
<dbReference type="PANTHER" id="PTHR30290">
    <property type="entry name" value="PERIPLASMIC BINDING COMPONENT OF ABC TRANSPORTER"/>
    <property type="match status" value="1"/>
</dbReference>